<dbReference type="EMBL" id="JACHBR010000001">
    <property type="protein sequence ID" value="MBB5625624.1"/>
    <property type="molecule type" value="Genomic_DNA"/>
</dbReference>
<evidence type="ECO:0000313" key="5">
    <source>
        <dbReference type="Proteomes" id="UP000588112"/>
    </source>
</evidence>
<keyword evidence="2 4" id="KW-0808">Transferase</keyword>
<comment type="similarity">
    <text evidence="1">Belongs to the P-Pant transferase superfamily. Gsp/Sfp/HetI/AcpT family.</text>
</comment>
<gene>
    <name evidence="4" type="ORF">BJ981_001323</name>
</gene>
<dbReference type="RefSeq" id="WP_184608993.1">
    <property type="nucleotide sequence ID" value="NZ_BOOS01000024.1"/>
</dbReference>
<evidence type="ECO:0000259" key="3">
    <source>
        <dbReference type="Pfam" id="PF01648"/>
    </source>
</evidence>
<dbReference type="SUPFAM" id="SSF56214">
    <property type="entry name" value="4'-phosphopantetheinyl transferase"/>
    <property type="match status" value="2"/>
</dbReference>
<dbReference type="InterPro" id="IPR037143">
    <property type="entry name" value="4-PPantetheinyl_Trfase_dom_sf"/>
</dbReference>
<dbReference type="Proteomes" id="UP000588112">
    <property type="component" value="Unassembled WGS sequence"/>
</dbReference>
<dbReference type="InterPro" id="IPR050559">
    <property type="entry name" value="P-Pant_transferase_sf"/>
</dbReference>
<sequence>MSALLAPAPAPAPELVREAGVWLLAESEVDALADAAPPERVLSAGERDRVARLRAPGARRRSLGARLLARLLLARYAAVEPSRLSFVTRWYGRPELSPNPWNLRFNLSHSDGWIACVVTSVAPCGVDVQSPLGDDALRHLPGALSEPEKARLDALDPGTRAEALLDTWAVKEAYTKALGYGLRYGFERLTVGGVPGGPVTLRDARRGAAEDRAWTFHLDHLHTGHCLAVAVRTPGTAPCPIVVRHVMDPSETSLEGVLP</sequence>
<dbReference type="Gene3D" id="3.90.470.20">
    <property type="entry name" value="4'-phosphopantetheinyl transferase domain"/>
    <property type="match status" value="2"/>
</dbReference>
<evidence type="ECO:0000313" key="4">
    <source>
        <dbReference type="EMBL" id="MBB5625624.1"/>
    </source>
</evidence>
<dbReference type="GO" id="GO:0008897">
    <property type="term" value="F:holo-[acyl-carrier-protein] synthase activity"/>
    <property type="evidence" value="ECO:0007669"/>
    <property type="project" value="InterPro"/>
</dbReference>
<organism evidence="4 5">
    <name type="scientific">Sphaerisporangium krabiense</name>
    <dbReference type="NCBI Taxonomy" id="763782"/>
    <lineage>
        <taxon>Bacteria</taxon>
        <taxon>Bacillati</taxon>
        <taxon>Actinomycetota</taxon>
        <taxon>Actinomycetes</taxon>
        <taxon>Streptosporangiales</taxon>
        <taxon>Streptosporangiaceae</taxon>
        <taxon>Sphaerisporangium</taxon>
    </lineage>
</organism>
<feature type="domain" description="4'-phosphopantetheinyl transferase" evidence="3">
    <location>
        <begin position="123"/>
        <end position="230"/>
    </location>
</feature>
<dbReference type="AlphaFoldDB" id="A0A7W8Z1B7"/>
<protein>
    <submittedName>
        <fullName evidence="4">4'-phosphopantetheinyl transferase</fullName>
        <ecNumber evidence="4">2.7.8.-</ecNumber>
    </submittedName>
</protein>
<reference evidence="4 5" key="1">
    <citation type="submission" date="2020-08" db="EMBL/GenBank/DDBJ databases">
        <title>Sequencing the genomes of 1000 actinobacteria strains.</title>
        <authorList>
            <person name="Klenk H.-P."/>
        </authorList>
    </citation>
    <scope>NUCLEOTIDE SEQUENCE [LARGE SCALE GENOMIC DNA]</scope>
    <source>
        <strain evidence="4 5">DSM 45790</strain>
    </source>
</reference>
<comment type="caution">
    <text evidence="4">The sequence shown here is derived from an EMBL/GenBank/DDBJ whole genome shotgun (WGS) entry which is preliminary data.</text>
</comment>
<dbReference type="PANTHER" id="PTHR12215:SF10">
    <property type="entry name" value="L-AMINOADIPATE-SEMIALDEHYDE DEHYDROGENASE-PHOSPHOPANTETHEINYL TRANSFERASE"/>
    <property type="match status" value="1"/>
</dbReference>
<dbReference type="InterPro" id="IPR008278">
    <property type="entry name" value="4-PPantetheinyl_Trfase_dom"/>
</dbReference>
<evidence type="ECO:0000256" key="2">
    <source>
        <dbReference type="ARBA" id="ARBA00022679"/>
    </source>
</evidence>
<accession>A0A7W8Z1B7</accession>
<evidence type="ECO:0000256" key="1">
    <source>
        <dbReference type="ARBA" id="ARBA00010990"/>
    </source>
</evidence>
<dbReference type="EC" id="2.7.8.-" evidence="4"/>
<name>A0A7W8Z1B7_9ACTN</name>
<dbReference type="PANTHER" id="PTHR12215">
    <property type="entry name" value="PHOSPHOPANTETHEINE TRANSFERASE"/>
    <property type="match status" value="1"/>
</dbReference>
<dbReference type="GO" id="GO:0019878">
    <property type="term" value="P:lysine biosynthetic process via aminoadipic acid"/>
    <property type="evidence" value="ECO:0007669"/>
    <property type="project" value="TreeGrafter"/>
</dbReference>
<dbReference type="GO" id="GO:0005829">
    <property type="term" value="C:cytosol"/>
    <property type="evidence" value="ECO:0007669"/>
    <property type="project" value="TreeGrafter"/>
</dbReference>
<keyword evidence="5" id="KW-1185">Reference proteome</keyword>
<dbReference type="Pfam" id="PF01648">
    <property type="entry name" value="ACPS"/>
    <property type="match status" value="1"/>
</dbReference>
<dbReference type="GO" id="GO:0000287">
    <property type="term" value="F:magnesium ion binding"/>
    <property type="evidence" value="ECO:0007669"/>
    <property type="project" value="InterPro"/>
</dbReference>
<proteinExistence type="inferred from homology"/>